<protein>
    <submittedName>
        <fullName evidence="1">Uncharacterized protein</fullName>
    </submittedName>
</protein>
<accession>A0AAD7ADW1</accession>
<evidence type="ECO:0000313" key="1">
    <source>
        <dbReference type="EMBL" id="KAJ7355902.1"/>
    </source>
</evidence>
<dbReference type="AlphaFoldDB" id="A0AAD7ADW1"/>
<sequence>MRRDGQPRFLLTPQGAVDERIIRVFRKLFVGETIIYGANDEEPGGLARTDINSHEQGYIYLEISASTIQISFSFPLQRGMLQASLQPPPSAFPDVFRLVTEVVKLFKPAHFTSPQRVDDAATDQPLEATYRHEFYRCLYLLRPRALISAEYCAQAPTDRIDFLVHCHESDNTARSWGIELLGDGDRLKDHTDHFDSEGVYRQTWVGGMAEFAIVDFHYAD</sequence>
<comment type="caution">
    <text evidence="1">The sequence shown here is derived from an EMBL/GenBank/DDBJ whole genome shotgun (WGS) entry which is preliminary data.</text>
</comment>
<evidence type="ECO:0000313" key="2">
    <source>
        <dbReference type="Proteomes" id="UP001218218"/>
    </source>
</evidence>
<dbReference type="EMBL" id="JARIHO010000009">
    <property type="protein sequence ID" value="KAJ7355902.1"/>
    <property type="molecule type" value="Genomic_DNA"/>
</dbReference>
<feature type="non-terminal residue" evidence="1">
    <location>
        <position position="220"/>
    </location>
</feature>
<name>A0AAD7ADW1_9AGAR</name>
<keyword evidence="2" id="KW-1185">Reference proteome</keyword>
<gene>
    <name evidence="1" type="ORF">DFH08DRAFT_510818</name>
</gene>
<proteinExistence type="predicted"/>
<organism evidence="1 2">
    <name type="scientific">Mycena albidolilacea</name>
    <dbReference type="NCBI Taxonomy" id="1033008"/>
    <lineage>
        <taxon>Eukaryota</taxon>
        <taxon>Fungi</taxon>
        <taxon>Dikarya</taxon>
        <taxon>Basidiomycota</taxon>
        <taxon>Agaricomycotina</taxon>
        <taxon>Agaricomycetes</taxon>
        <taxon>Agaricomycetidae</taxon>
        <taxon>Agaricales</taxon>
        <taxon>Marasmiineae</taxon>
        <taxon>Mycenaceae</taxon>
        <taxon>Mycena</taxon>
    </lineage>
</organism>
<dbReference type="Proteomes" id="UP001218218">
    <property type="component" value="Unassembled WGS sequence"/>
</dbReference>
<reference evidence="1" key="1">
    <citation type="submission" date="2023-03" db="EMBL/GenBank/DDBJ databases">
        <title>Massive genome expansion in bonnet fungi (Mycena s.s.) driven by repeated elements and novel gene families across ecological guilds.</title>
        <authorList>
            <consortium name="Lawrence Berkeley National Laboratory"/>
            <person name="Harder C.B."/>
            <person name="Miyauchi S."/>
            <person name="Viragh M."/>
            <person name="Kuo A."/>
            <person name="Thoen E."/>
            <person name="Andreopoulos B."/>
            <person name="Lu D."/>
            <person name="Skrede I."/>
            <person name="Drula E."/>
            <person name="Henrissat B."/>
            <person name="Morin E."/>
            <person name="Kohler A."/>
            <person name="Barry K."/>
            <person name="LaButti K."/>
            <person name="Morin E."/>
            <person name="Salamov A."/>
            <person name="Lipzen A."/>
            <person name="Mereny Z."/>
            <person name="Hegedus B."/>
            <person name="Baldrian P."/>
            <person name="Stursova M."/>
            <person name="Weitz H."/>
            <person name="Taylor A."/>
            <person name="Grigoriev I.V."/>
            <person name="Nagy L.G."/>
            <person name="Martin F."/>
            <person name="Kauserud H."/>
        </authorList>
    </citation>
    <scope>NUCLEOTIDE SEQUENCE</scope>
    <source>
        <strain evidence="1">CBHHK002</strain>
    </source>
</reference>